<dbReference type="CDD" id="cd06173">
    <property type="entry name" value="MFS_MefA_like"/>
    <property type="match status" value="1"/>
</dbReference>
<dbReference type="Pfam" id="PF07690">
    <property type="entry name" value="MFS_1"/>
    <property type="match status" value="1"/>
</dbReference>
<evidence type="ECO:0000256" key="5">
    <source>
        <dbReference type="ARBA" id="ARBA00022989"/>
    </source>
</evidence>
<sequence>MSLFKSWRKETNYQFLFWAGMINGIGSRISQIAIFGLLYQLTGSGMAIGLVLAIRMIPFLILAPLGGMLADRFSKKKLLFTVDLFRIPVVLSLLLVQDSSNVWLIYLITFVLASLEALYVPTRMSAIPFLVKQDRLIDINSLEQAMVGFVLVIGAASGGVIAYYFGLSTSFVLNGITFLLSALIIARLNISVVSNKEKAKASISMSSNQLWSSAALLTFFFIAVTMPLANGIDNVLVSIYALEVFEMGELGVGILYAALGLGFIFSSMCSNLLKRSLLALTVLFIAFEGLGHLLLSIVPSFSSAICVIISITFVGGLSNICIDTVMMKVIPRRKQGTIFGLMQAISNTALGLSMASAGFLLEVFTPRELSLLVGVAYIAFTILYSIQFSKLNLVKEKRELLRGMKSA</sequence>
<reference evidence="8" key="1">
    <citation type="submission" date="2023-10" db="EMBL/GenBank/DDBJ databases">
        <title>Screening of Alkalihalophilus pseudofirmusBZ-TG-HK211 and Its Alleviation of Salt Stress on Rapeseed Growth.</title>
        <authorList>
            <person name="Zhao B."/>
            <person name="Guo T."/>
        </authorList>
    </citation>
    <scope>NUCLEOTIDE SEQUENCE</scope>
    <source>
        <strain evidence="8">BZ-TG-HK211</strain>
    </source>
</reference>
<evidence type="ECO:0000256" key="4">
    <source>
        <dbReference type="ARBA" id="ARBA00022692"/>
    </source>
</evidence>
<dbReference type="Proteomes" id="UP001285636">
    <property type="component" value="Unassembled WGS sequence"/>
</dbReference>
<dbReference type="EMBL" id="JAWJAY010000001">
    <property type="protein sequence ID" value="MDV2884557.1"/>
    <property type="molecule type" value="Genomic_DNA"/>
</dbReference>
<dbReference type="InterPro" id="IPR036259">
    <property type="entry name" value="MFS_trans_sf"/>
</dbReference>
<dbReference type="PANTHER" id="PTHR43266">
    <property type="entry name" value="MACROLIDE-EFFLUX PROTEIN"/>
    <property type="match status" value="1"/>
</dbReference>
<dbReference type="GO" id="GO:0022857">
    <property type="term" value="F:transmembrane transporter activity"/>
    <property type="evidence" value="ECO:0007669"/>
    <property type="project" value="InterPro"/>
</dbReference>
<feature type="transmembrane region" description="Helical" evidence="7">
    <location>
        <begin position="301"/>
        <end position="326"/>
    </location>
</feature>
<feature type="transmembrane region" description="Helical" evidence="7">
    <location>
        <begin position="369"/>
        <end position="388"/>
    </location>
</feature>
<evidence type="ECO:0000256" key="2">
    <source>
        <dbReference type="ARBA" id="ARBA00022448"/>
    </source>
</evidence>
<keyword evidence="3" id="KW-1003">Cell membrane</keyword>
<feature type="transmembrane region" description="Helical" evidence="7">
    <location>
        <begin position="338"/>
        <end position="357"/>
    </location>
</feature>
<dbReference type="AlphaFoldDB" id="A0AAJ2NKI5"/>
<keyword evidence="6 7" id="KW-0472">Membrane</keyword>
<feature type="transmembrane region" description="Helical" evidence="7">
    <location>
        <begin position="171"/>
        <end position="190"/>
    </location>
</feature>
<proteinExistence type="predicted"/>
<keyword evidence="2" id="KW-0813">Transport</keyword>
<evidence type="ECO:0000256" key="7">
    <source>
        <dbReference type="SAM" id="Phobius"/>
    </source>
</evidence>
<protein>
    <submittedName>
        <fullName evidence="8">MFS transporter</fullName>
    </submittedName>
</protein>
<organism evidence="8 9">
    <name type="scientific">Alkalihalophilus pseudofirmus</name>
    <name type="common">Bacillus pseudofirmus</name>
    <dbReference type="NCBI Taxonomy" id="79885"/>
    <lineage>
        <taxon>Bacteria</taxon>
        <taxon>Bacillati</taxon>
        <taxon>Bacillota</taxon>
        <taxon>Bacilli</taxon>
        <taxon>Bacillales</taxon>
        <taxon>Bacillaceae</taxon>
        <taxon>Alkalihalophilus</taxon>
    </lineage>
</organism>
<dbReference type="RefSeq" id="WP_323466035.1">
    <property type="nucleotide sequence ID" value="NZ_JAWJAY010000001.1"/>
</dbReference>
<gene>
    <name evidence="8" type="ORF">RYX45_05160</name>
</gene>
<comment type="subcellular location">
    <subcellularLocation>
        <location evidence="1">Cell membrane</location>
        <topology evidence="1">Multi-pass membrane protein</topology>
    </subcellularLocation>
</comment>
<feature type="transmembrane region" description="Helical" evidence="7">
    <location>
        <begin position="142"/>
        <end position="165"/>
    </location>
</feature>
<evidence type="ECO:0000313" key="8">
    <source>
        <dbReference type="EMBL" id="MDV2884557.1"/>
    </source>
</evidence>
<dbReference type="SUPFAM" id="SSF103473">
    <property type="entry name" value="MFS general substrate transporter"/>
    <property type="match status" value="1"/>
</dbReference>
<dbReference type="InterPro" id="IPR022324">
    <property type="entry name" value="Bacilysin_exporter_BacE_put"/>
</dbReference>
<evidence type="ECO:0000256" key="6">
    <source>
        <dbReference type="ARBA" id="ARBA00023136"/>
    </source>
</evidence>
<dbReference type="InterPro" id="IPR011701">
    <property type="entry name" value="MFS"/>
</dbReference>
<feature type="transmembrane region" description="Helical" evidence="7">
    <location>
        <begin position="45"/>
        <end position="66"/>
    </location>
</feature>
<accession>A0AAJ2NKI5</accession>
<dbReference type="GO" id="GO:0005886">
    <property type="term" value="C:plasma membrane"/>
    <property type="evidence" value="ECO:0007669"/>
    <property type="project" value="UniProtKB-SubCell"/>
</dbReference>
<comment type="caution">
    <text evidence="8">The sequence shown here is derived from an EMBL/GenBank/DDBJ whole genome shotgun (WGS) entry which is preliminary data.</text>
</comment>
<evidence type="ECO:0000256" key="3">
    <source>
        <dbReference type="ARBA" id="ARBA00022475"/>
    </source>
</evidence>
<feature type="transmembrane region" description="Helical" evidence="7">
    <location>
        <begin position="210"/>
        <end position="230"/>
    </location>
</feature>
<feature type="transmembrane region" description="Helical" evidence="7">
    <location>
        <begin position="250"/>
        <end position="270"/>
    </location>
</feature>
<evidence type="ECO:0000313" key="9">
    <source>
        <dbReference type="Proteomes" id="UP001285636"/>
    </source>
</evidence>
<feature type="transmembrane region" description="Helical" evidence="7">
    <location>
        <begin position="102"/>
        <end position="121"/>
    </location>
</feature>
<keyword evidence="4 7" id="KW-0812">Transmembrane</keyword>
<dbReference type="PANTHER" id="PTHR43266:SF10">
    <property type="entry name" value="BACILYSIN EXPORTER BACE-RELATED"/>
    <property type="match status" value="1"/>
</dbReference>
<keyword evidence="5 7" id="KW-1133">Transmembrane helix</keyword>
<feature type="transmembrane region" description="Helical" evidence="7">
    <location>
        <begin position="277"/>
        <end position="295"/>
    </location>
</feature>
<feature type="transmembrane region" description="Helical" evidence="7">
    <location>
        <begin position="15"/>
        <end position="39"/>
    </location>
</feature>
<name>A0AAJ2NKI5_ALKPS</name>
<evidence type="ECO:0000256" key="1">
    <source>
        <dbReference type="ARBA" id="ARBA00004651"/>
    </source>
</evidence>
<dbReference type="PRINTS" id="PR01988">
    <property type="entry name" value="EXPORTERBACE"/>
</dbReference>
<dbReference type="Gene3D" id="1.20.1250.20">
    <property type="entry name" value="MFS general substrate transporter like domains"/>
    <property type="match status" value="1"/>
</dbReference>